<dbReference type="AlphaFoldDB" id="A0A1H4DZ26"/>
<dbReference type="Pfam" id="PF13231">
    <property type="entry name" value="PMT_2"/>
    <property type="match status" value="1"/>
</dbReference>
<keyword evidence="2" id="KW-1003">Cell membrane</keyword>
<evidence type="ECO:0000256" key="2">
    <source>
        <dbReference type="ARBA" id="ARBA00022475"/>
    </source>
</evidence>
<organism evidence="10 11">
    <name type="scientific">Acidovorax soli</name>
    <dbReference type="NCBI Taxonomy" id="592050"/>
    <lineage>
        <taxon>Bacteria</taxon>
        <taxon>Pseudomonadati</taxon>
        <taxon>Pseudomonadota</taxon>
        <taxon>Betaproteobacteria</taxon>
        <taxon>Burkholderiales</taxon>
        <taxon>Comamonadaceae</taxon>
        <taxon>Acidovorax</taxon>
    </lineage>
</organism>
<feature type="transmembrane region" description="Helical" evidence="8">
    <location>
        <begin position="391"/>
        <end position="411"/>
    </location>
</feature>
<name>A0A1H4DZ26_9BURK</name>
<evidence type="ECO:0000259" key="9">
    <source>
        <dbReference type="Pfam" id="PF13231"/>
    </source>
</evidence>
<keyword evidence="3 10" id="KW-0328">Glycosyltransferase</keyword>
<dbReference type="InterPro" id="IPR050297">
    <property type="entry name" value="LipidA_mod_glycosyltrf_83"/>
</dbReference>
<sequence length="583" mass="64106">MLLKVNQPDDRDARAAIGLLHGVRDSLQIFINIYKQAKYRVVPQLAGLPVSSSTLVSSPSTVPVPAAQVWALRFPVLDGAGVALLMAVYGAVWVTAYWMATLSPPVDNVEQLVWLRSLEWGYFKHPPLPTWVLGATAAIFGATVELTYVMGALFTLGALALFWRQLRAMRGGRYATLALLAALCITFYCGRVYYYNHNVVMMLWVSLAAGLSWRLTWRPSLLGWVAMGVVAGLGMLAKYQFIVALAVVGIWWLRLRGWRHLVHRVGAPLAAAVALLVCAPHLHWLATHDWMPLGYANASSLGHDLSLPHRLLHTAQFSADWLLNRALPAWLVLGCAVWWARRQGEAPQRGEEAAPGAGYAQLSRQFLLLWGFLPLALMALMGVVGGAKLHLHWGTAFMLWSVPAVMEWLAARAAWTSLRTVRAAWAGFAVVQALLMAQSWMALPRGPRGYKSDHTDYFPSERVADIIARQAHAVLGGPIDIVSGQQALAGAVAVRLAERPRVLILGELKYSPWIQPEELETARVIEVFSAPGKLPLGAYRAVGQLAWRPGVSALSMRDQGDWLRASQEEAVDEPEGLDASDRR</sequence>
<evidence type="ECO:0000256" key="4">
    <source>
        <dbReference type="ARBA" id="ARBA00022679"/>
    </source>
</evidence>
<dbReference type="STRING" id="592050.SAMN05421875_12926"/>
<keyword evidence="7 8" id="KW-0472">Membrane</keyword>
<reference evidence="11" key="1">
    <citation type="submission" date="2016-10" db="EMBL/GenBank/DDBJ databases">
        <authorList>
            <person name="Varghese N."/>
            <person name="Submissions S."/>
        </authorList>
    </citation>
    <scope>NUCLEOTIDE SEQUENCE [LARGE SCALE GENOMIC DNA]</scope>
    <source>
        <strain evidence="11">DSM 25157</strain>
    </source>
</reference>
<protein>
    <submittedName>
        <fullName evidence="10">Dolichyl-phosphate-mannose-protein mannosyltransferase</fullName>
    </submittedName>
</protein>
<dbReference type="InterPro" id="IPR038731">
    <property type="entry name" value="RgtA/B/C-like"/>
</dbReference>
<dbReference type="PANTHER" id="PTHR33908:SF11">
    <property type="entry name" value="MEMBRANE PROTEIN"/>
    <property type="match status" value="1"/>
</dbReference>
<dbReference type="GO" id="GO:0016763">
    <property type="term" value="F:pentosyltransferase activity"/>
    <property type="evidence" value="ECO:0007669"/>
    <property type="project" value="TreeGrafter"/>
</dbReference>
<feature type="transmembrane region" description="Helical" evidence="8">
    <location>
        <begin position="221"/>
        <end position="253"/>
    </location>
</feature>
<dbReference type="EMBL" id="FNQJ01000029">
    <property type="protein sequence ID" value="SEA78055.1"/>
    <property type="molecule type" value="Genomic_DNA"/>
</dbReference>
<feature type="transmembrane region" description="Helical" evidence="8">
    <location>
        <begin position="131"/>
        <end position="162"/>
    </location>
</feature>
<feature type="transmembrane region" description="Helical" evidence="8">
    <location>
        <begin position="366"/>
        <end position="385"/>
    </location>
</feature>
<comment type="subcellular location">
    <subcellularLocation>
        <location evidence="1">Cell membrane</location>
        <topology evidence="1">Multi-pass membrane protein</topology>
    </subcellularLocation>
</comment>
<keyword evidence="5 8" id="KW-0812">Transmembrane</keyword>
<evidence type="ECO:0000256" key="6">
    <source>
        <dbReference type="ARBA" id="ARBA00022989"/>
    </source>
</evidence>
<keyword evidence="11" id="KW-1185">Reference proteome</keyword>
<feature type="transmembrane region" description="Helical" evidence="8">
    <location>
        <begin position="174"/>
        <end position="194"/>
    </location>
</feature>
<evidence type="ECO:0000256" key="7">
    <source>
        <dbReference type="ARBA" id="ARBA00023136"/>
    </source>
</evidence>
<evidence type="ECO:0000313" key="11">
    <source>
        <dbReference type="Proteomes" id="UP000199002"/>
    </source>
</evidence>
<evidence type="ECO:0000256" key="1">
    <source>
        <dbReference type="ARBA" id="ARBA00004651"/>
    </source>
</evidence>
<gene>
    <name evidence="10" type="ORF">SAMN05421875_12926</name>
</gene>
<feature type="transmembrane region" description="Helical" evidence="8">
    <location>
        <begin position="321"/>
        <end position="340"/>
    </location>
</feature>
<feature type="transmembrane region" description="Helical" evidence="8">
    <location>
        <begin position="423"/>
        <end position="443"/>
    </location>
</feature>
<evidence type="ECO:0000256" key="5">
    <source>
        <dbReference type="ARBA" id="ARBA00022692"/>
    </source>
</evidence>
<dbReference type="Proteomes" id="UP000199002">
    <property type="component" value="Unassembled WGS sequence"/>
</dbReference>
<accession>A0A1H4DZ26</accession>
<feature type="domain" description="Glycosyltransferase RgtA/B/C/D-like" evidence="9">
    <location>
        <begin position="124"/>
        <end position="284"/>
    </location>
</feature>
<feature type="transmembrane region" description="Helical" evidence="8">
    <location>
        <begin position="265"/>
        <end position="286"/>
    </location>
</feature>
<keyword evidence="4 10" id="KW-0808">Transferase</keyword>
<dbReference type="GO" id="GO:0005886">
    <property type="term" value="C:plasma membrane"/>
    <property type="evidence" value="ECO:0007669"/>
    <property type="project" value="UniProtKB-SubCell"/>
</dbReference>
<proteinExistence type="predicted"/>
<evidence type="ECO:0000313" key="10">
    <source>
        <dbReference type="EMBL" id="SEA78055.1"/>
    </source>
</evidence>
<keyword evidence="6 8" id="KW-1133">Transmembrane helix</keyword>
<dbReference type="PANTHER" id="PTHR33908">
    <property type="entry name" value="MANNOSYLTRANSFERASE YKCB-RELATED"/>
    <property type="match status" value="1"/>
</dbReference>
<evidence type="ECO:0000256" key="8">
    <source>
        <dbReference type="SAM" id="Phobius"/>
    </source>
</evidence>
<evidence type="ECO:0000256" key="3">
    <source>
        <dbReference type="ARBA" id="ARBA00022676"/>
    </source>
</evidence>
<dbReference type="GO" id="GO:0009103">
    <property type="term" value="P:lipopolysaccharide biosynthetic process"/>
    <property type="evidence" value="ECO:0007669"/>
    <property type="project" value="UniProtKB-ARBA"/>
</dbReference>
<feature type="transmembrane region" description="Helical" evidence="8">
    <location>
        <begin position="80"/>
        <end position="100"/>
    </location>
</feature>